<reference evidence="1" key="1">
    <citation type="journal article" date="2014" name="Front. Microbiol.">
        <title>High frequency of phylogenetically diverse reductive dehalogenase-homologous genes in deep subseafloor sedimentary metagenomes.</title>
        <authorList>
            <person name="Kawai M."/>
            <person name="Futagami T."/>
            <person name="Toyoda A."/>
            <person name="Takaki Y."/>
            <person name="Nishi S."/>
            <person name="Hori S."/>
            <person name="Arai W."/>
            <person name="Tsubouchi T."/>
            <person name="Morono Y."/>
            <person name="Uchiyama I."/>
            <person name="Ito T."/>
            <person name="Fujiyama A."/>
            <person name="Inagaki F."/>
            <person name="Takami H."/>
        </authorList>
    </citation>
    <scope>NUCLEOTIDE SEQUENCE</scope>
    <source>
        <strain evidence="1">Expedition CK06-06</strain>
    </source>
</reference>
<accession>X1BNI3</accession>
<protein>
    <submittedName>
        <fullName evidence="1">Uncharacterized protein</fullName>
    </submittedName>
</protein>
<dbReference type="AlphaFoldDB" id="X1BNI3"/>
<evidence type="ECO:0000313" key="1">
    <source>
        <dbReference type="EMBL" id="GAG82762.1"/>
    </source>
</evidence>
<sequence length="37" mass="4173">MAVSKLGWSSLVEAKAYFTNERLEKDSWDALVVVVDD</sequence>
<feature type="non-terminal residue" evidence="1">
    <location>
        <position position="37"/>
    </location>
</feature>
<gene>
    <name evidence="1" type="ORF">S01H4_31747</name>
</gene>
<proteinExistence type="predicted"/>
<organism evidence="1">
    <name type="scientific">marine sediment metagenome</name>
    <dbReference type="NCBI Taxonomy" id="412755"/>
    <lineage>
        <taxon>unclassified sequences</taxon>
        <taxon>metagenomes</taxon>
        <taxon>ecological metagenomes</taxon>
    </lineage>
</organism>
<name>X1BNI3_9ZZZZ</name>
<dbReference type="EMBL" id="BART01016521">
    <property type="protein sequence ID" value="GAG82762.1"/>
    <property type="molecule type" value="Genomic_DNA"/>
</dbReference>
<comment type="caution">
    <text evidence="1">The sequence shown here is derived from an EMBL/GenBank/DDBJ whole genome shotgun (WGS) entry which is preliminary data.</text>
</comment>